<proteinExistence type="predicted"/>
<comment type="caution">
    <text evidence="2">The sequence shown here is derived from an EMBL/GenBank/DDBJ whole genome shotgun (WGS) entry which is preliminary data.</text>
</comment>
<dbReference type="Pfam" id="PF10551">
    <property type="entry name" value="MULE"/>
    <property type="match status" value="1"/>
</dbReference>
<dbReference type="PROSITE" id="PS50280">
    <property type="entry name" value="SET"/>
    <property type="match status" value="1"/>
</dbReference>
<dbReference type="SMART" id="SM00317">
    <property type="entry name" value="SET"/>
    <property type="match status" value="1"/>
</dbReference>
<keyword evidence="3" id="KW-1185">Reference proteome</keyword>
<sequence>MEEAAHEEKLQNLRSKATEFLLREEYKESIQACSQFITLCQDYISNDSPHFDSDHFLKLQKSICLAFSNRAEARFRLKEFSASLEDCDEALRIESTHFKTLLCKGKILLNLNRYGVALDCFRAANLDPLANENSEIVNGYLEKCKKLEFLSRTGAFDVSDWILNGFSGKTPELAEYVGAVEIKKSDISGRGLFATKNIDSGTLLLVTKAIAIDRAIFPQNSCENVQLVIWKNFIDKVVDSATKCGRINCLISKLSTGENEDSIEVPDISLFRPEADDDSSFSCEKLDIGRILSILDVNSILEDAISSKVLGKNTDYQGVGLWVLPSFINHSCDPNVRRLHIGDHVIVHASRDVKAGEELTFSYFDVLSPLSNRRGMARNWGFSCRCKRCEFEDSICSNQEMREIEMVLGKGLVDMGGVVYRLEECMRKWMVRGKAKGYLRASYWEAYLQVYESEKLMRKWGRKIPSIECVIDSIVDAVGSDERVVKLYMEGGLKRGVGGYNGVVEMEKAMKLGKGVYGKIKKSETDLTKFAMCVDTKKVVSNEDTLMHLGNEISGSDAYRITYTASSQQLANGCLDNPLTPRLPTIEEMDTNGNIFIFAFGVGDSKNNYSWEWFLFKLKKPYGEHDDLVIASNRHGSIKNAVKKVFPTTLHGICCYHLYKNLKKQFGKKGKFIRQPLNAVARAYPEAEFETQMRLIDIIDDDIRIPCK</sequence>
<dbReference type="SMART" id="SM00028">
    <property type="entry name" value="TPR"/>
    <property type="match status" value="3"/>
</dbReference>
<accession>A0ABD1W399</accession>
<dbReference type="InterPro" id="IPR001214">
    <property type="entry name" value="SET_dom"/>
</dbReference>
<dbReference type="Proteomes" id="UP001604336">
    <property type="component" value="Unassembled WGS sequence"/>
</dbReference>
<dbReference type="SUPFAM" id="SSF48452">
    <property type="entry name" value="TPR-like"/>
    <property type="match status" value="1"/>
</dbReference>
<dbReference type="PANTHER" id="PTHR47643:SF2">
    <property type="entry name" value="TPR DOMAIN PROTEIN (AFU_ORTHOLOGUE AFUA_5G12710)"/>
    <property type="match status" value="1"/>
</dbReference>
<dbReference type="InterPro" id="IPR011990">
    <property type="entry name" value="TPR-like_helical_dom_sf"/>
</dbReference>
<evidence type="ECO:0000313" key="2">
    <source>
        <dbReference type="EMBL" id="KAL2542945.1"/>
    </source>
</evidence>
<dbReference type="Pfam" id="PF00856">
    <property type="entry name" value="SET"/>
    <property type="match status" value="1"/>
</dbReference>
<dbReference type="InterPro" id="IPR019734">
    <property type="entry name" value="TPR_rpt"/>
</dbReference>
<dbReference type="InterPro" id="IPR018289">
    <property type="entry name" value="MULE_transposase_dom"/>
</dbReference>
<dbReference type="SUPFAM" id="SSF82199">
    <property type="entry name" value="SET domain"/>
    <property type="match status" value="1"/>
</dbReference>
<dbReference type="InterPro" id="IPR053209">
    <property type="entry name" value="Gramillin-biosynth_MTr"/>
</dbReference>
<evidence type="ECO:0000259" key="1">
    <source>
        <dbReference type="PROSITE" id="PS50280"/>
    </source>
</evidence>
<feature type="domain" description="SET" evidence="1">
    <location>
        <begin position="178"/>
        <end position="364"/>
    </location>
</feature>
<evidence type="ECO:0000313" key="3">
    <source>
        <dbReference type="Proteomes" id="UP001604336"/>
    </source>
</evidence>
<dbReference type="PANTHER" id="PTHR47643">
    <property type="entry name" value="TPR DOMAIN PROTEIN (AFU_ORTHOLOGUE AFUA_5G12710)"/>
    <property type="match status" value="1"/>
</dbReference>
<dbReference type="CDD" id="cd20071">
    <property type="entry name" value="SET_SMYD"/>
    <property type="match status" value="1"/>
</dbReference>
<dbReference type="EMBL" id="JBFOLK010000001">
    <property type="protein sequence ID" value="KAL2542945.1"/>
    <property type="molecule type" value="Genomic_DNA"/>
</dbReference>
<reference evidence="3" key="1">
    <citation type="submission" date="2024-07" db="EMBL/GenBank/DDBJ databases">
        <title>Two chromosome-level genome assemblies of Korean endemic species Abeliophyllum distichum and Forsythia ovata (Oleaceae).</title>
        <authorList>
            <person name="Jang H."/>
        </authorList>
    </citation>
    <scope>NUCLEOTIDE SEQUENCE [LARGE SCALE GENOMIC DNA]</scope>
</reference>
<dbReference type="InterPro" id="IPR046341">
    <property type="entry name" value="SET_dom_sf"/>
</dbReference>
<dbReference type="Gene3D" id="2.170.270.10">
    <property type="entry name" value="SET domain"/>
    <property type="match status" value="1"/>
</dbReference>
<dbReference type="AlphaFoldDB" id="A0ABD1W399"/>
<protein>
    <submittedName>
        <fullName evidence="2">SET domain protein 35</fullName>
    </submittedName>
</protein>
<name>A0ABD1W399_9LAMI</name>
<organism evidence="2 3">
    <name type="scientific">Abeliophyllum distichum</name>
    <dbReference type="NCBI Taxonomy" id="126358"/>
    <lineage>
        <taxon>Eukaryota</taxon>
        <taxon>Viridiplantae</taxon>
        <taxon>Streptophyta</taxon>
        <taxon>Embryophyta</taxon>
        <taxon>Tracheophyta</taxon>
        <taxon>Spermatophyta</taxon>
        <taxon>Magnoliopsida</taxon>
        <taxon>eudicotyledons</taxon>
        <taxon>Gunneridae</taxon>
        <taxon>Pentapetalae</taxon>
        <taxon>asterids</taxon>
        <taxon>lamiids</taxon>
        <taxon>Lamiales</taxon>
        <taxon>Oleaceae</taxon>
        <taxon>Forsythieae</taxon>
        <taxon>Abeliophyllum</taxon>
    </lineage>
</organism>
<dbReference type="Gene3D" id="1.25.40.10">
    <property type="entry name" value="Tetratricopeptide repeat domain"/>
    <property type="match status" value="1"/>
</dbReference>
<gene>
    <name evidence="2" type="ORF">Adt_03923</name>
</gene>